<sequence>MIPQIIGTKKSAAFRRCLRFCKERGITVQERDLYAQPLQPGELDTIAAGCGGMEALIDTDSKSYRQRGFAWMDYDPREELLEDPGLLRQPLVRCDRGVCLDPGEAELKKLLL</sequence>
<dbReference type="SUPFAM" id="SSF52833">
    <property type="entry name" value="Thioredoxin-like"/>
    <property type="match status" value="1"/>
</dbReference>
<dbReference type="Proteomes" id="UP000186400">
    <property type="component" value="Unassembled WGS sequence"/>
</dbReference>
<dbReference type="RefSeq" id="WP_076487852.1">
    <property type="nucleotide sequence ID" value="NZ_FTMS01000003.1"/>
</dbReference>
<dbReference type="Gene3D" id="3.40.30.10">
    <property type="entry name" value="Glutaredoxin"/>
    <property type="match status" value="1"/>
</dbReference>
<name>A0A1N6PP92_9SPIO</name>
<evidence type="ECO:0000256" key="2">
    <source>
        <dbReference type="PROSITE-ProRule" id="PRU01282"/>
    </source>
</evidence>
<evidence type="ECO:0000256" key="1">
    <source>
        <dbReference type="ARBA" id="ARBA00007198"/>
    </source>
</evidence>
<evidence type="ECO:0000313" key="3">
    <source>
        <dbReference type="EMBL" id="SIQ06147.1"/>
    </source>
</evidence>
<keyword evidence="4" id="KW-1185">Reference proteome</keyword>
<proteinExistence type="inferred from homology"/>
<dbReference type="AlphaFoldDB" id="A0A1N6PP92"/>
<gene>
    <name evidence="3" type="ORF">SAMN05920897_10372</name>
</gene>
<dbReference type="STRING" id="159291.SAMN05920897_10372"/>
<reference evidence="3 4" key="1">
    <citation type="submission" date="2017-01" db="EMBL/GenBank/DDBJ databases">
        <authorList>
            <person name="Mah S.A."/>
            <person name="Swanson W.J."/>
            <person name="Moy G.W."/>
            <person name="Vacquier V.D."/>
        </authorList>
    </citation>
    <scope>NUCLEOTIDE SEQUENCE [LARGE SCALE GENOMIC DNA]</scope>
    <source>
        <strain evidence="3 4">ASpG1</strain>
    </source>
</reference>
<organism evidence="3 4">
    <name type="scientific">Alkalispirochaeta americana</name>
    <dbReference type="NCBI Taxonomy" id="159291"/>
    <lineage>
        <taxon>Bacteria</taxon>
        <taxon>Pseudomonadati</taxon>
        <taxon>Spirochaetota</taxon>
        <taxon>Spirochaetia</taxon>
        <taxon>Spirochaetales</taxon>
        <taxon>Spirochaetaceae</taxon>
        <taxon>Alkalispirochaeta</taxon>
    </lineage>
</organism>
<accession>A0A1N6PP92</accession>
<dbReference type="InterPro" id="IPR006660">
    <property type="entry name" value="Arsenate_reductase-like"/>
</dbReference>
<comment type="similarity">
    <text evidence="1 2">Belongs to the ArsC family.</text>
</comment>
<dbReference type="EMBL" id="FTMS01000003">
    <property type="protein sequence ID" value="SIQ06147.1"/>
    <property type="molecule type" value="Genomic_DNA"/>
</dbReference>
<evidence type="ECO:0000313" key="4">
    <source>
        <dbReference type="Proteomes" id="UP000186400"/>
    </source>
</evidence>
<dbReference type="PROSITE" id="PS51353">
    <property type="entry name" value="ARSC"/>
    <property type="match status" value="1"/>
</dbReference>
<dbReference type="InterPro" id="IPR036249">
    <property type="entry name" value="Thioredoxin-like_sf"/>
</dbReference>
<protein>
    <submittedName>
        <fullName evidence="3">Arsenate reductase, glutaredoxin family</fullName>
    </submittedName>
</protein>
<dbReference type="OrthoDB" id="9803749at2"/>